<name>A0A3R7F4E8_9ACTN</name>
<evidence type="ECO:0000313" key="2">
    <source>
        <dbReference type="EMBL" id="RKM90964.1"/>
    </source>
</evidence>
<reference evidence="2 3" key="1">
    <citation type="journal article" date="2014" name="Genome Announc.">
        <title>Draft Genome Sequence of Streptomyces fradiae ATCC 19609, a Strain Highly Sensitive to Antibiotics.</title>
        <authorList>
            <person name="Bekker O.B."/>
            <person name="Klimina K.M."/>
            <person name="Vatlin A.A."/>
            <person name="Zakharevich N.V."/>
            <person name="Kasianov A.S."/>
            <person name="Danilenko V.N."/>
        </authorList>
    </citation>
    <scope>NUCLEOTIDE SEQUENCE [LARGE SCALE GENOMIC DNA]</scope>
    <source>
        <strain evidence="2 3">ATCC 19609</strain>
    </source>
</reference>
<organism evidence="2 3">
    <name type="scientific">Streptomyces xinghaiensis</name>
    <dbReference type="NCBI Taxonomy" id="1038928"/>
    <lineage>
        <taxon>Bacteria</taxon>
        <taxon>Bacillati</taxon>
        <taxon>Actinomycetota</taxon>
        <taxon>Actinomycetes</taxon>
        <taxon>Kitasatosporales</taxon>
        <taxon>Streptomycetaceae</taxon>
        <taxon>Streptomyces</taxon>
    </lineage>
</organism>
<sequence>MSNFSTARLPHRQGTTVHLGHSIILEPHEGPTSVACTCGGLLEPKPDTQSAQLARFAAHQEEARRESVPS</sequence>
<evidence type="ECO:0000256" key="1">
    <source>
        <dbReference type="SAM" id="MobiDB-lite"/>
    </source>
</evidence>
<dbReference type="AlphaFoldDB" id="A0A3R7F4E8"/>
<dbReference type="EMBL" id="JNAD02000020">
    <property type="protein sequence ID" value="RKM90964.1"/>
    <property type="molecule type" value="Genomic_DNA"/>
</dbReference>
<proteinExistence type="predicted"/>
<gene>
    <name evidence="2" type="ORF">SFRA_030515</name>
</gene>
<dbReference type="Proteomes" id="UP000028058">
    <property type="component" value="Unassembled WGS sequence"/>
</dbReference>
<keyword evidence="3" id="KW-1185">Reference proteome</keyword>
<accession>A0A3R7F4E8</accession>
<protein>
    <submittedName>
        <fullName evidence="2">Uncharacterized protein</fullName>
    </submittedName>
</protein>
<comment type="caution">
    <text evidence="2">The sequence shown here is derived from an EMBL/GenBank/DDBJ whole genome shotgun (WGS) entry which is preliminary data.</text>
</comment>
<feature type="compositionally biased region" description="Basic and acidic residues" evidence="1">
    <location>
        <begin position="58"/>
        <end position="70"/>
    </location>
</feature>
<evidence type="ECO:0000313" key="3">
    <source>
        <dbReference type="Proteomes" id="UP000028058"/>
    </source>
</evidence>
<feature type="region of interest" description="Disordered" evidence="1">
    <location>
        <begin position="51"/>
        <end position="70"/>
    </location>
</feature>